<dbReference type="Proteomes" id="UP000001058">
    <property type="component" value="Unassembled WGS sequence"/>
</dbReference>
<dbReference type="GO" id="GO:0005524">
    <property type="term" value="F:ATP binding"/>
    <property type="evidence" value="ECO:0007669"/>
    <property type="project" value="UniProtKB-UniRule"/>
</dbReference>
<reference evidence="4 5" key="1">
    <citation type="journal article" date="2010" name="Science">
        <title>Genomic analysis of organismal complexity in the multicellular green alga Volvox carteri.</title>
        <authorList>
            <person name="Prochnik S.E."/>
            <person name="Umen J."/>
            <person name="Nedelcu A.M."/>
            <person name="Hallmann A."/>
            <person name="Miller S.M."/>
            <person name="Nishii I."/>
            <person name="Ferris P."/>
            <person name="Kuo A."/>
            <person name="Mitros T."/>
            <person name="Fritz-Laylin L.K."/>
            <person name="Hellsten U."/>
            <person name="Chapman J."/>
            <person name="Simakov O."/>
            <person name="Rensing S.A."/>
            <person name="Terry A."/>
            <person name="Pangilinan J."/>
            <person name="Kapitonov V."/>
            <person name="Jurka J."/>
            <person name="Salamov A."/>
            <person name="Shapiro H."/>
            <person name="Schmutz J."/>
            <person name="Grimwood J."/>
            <person name="Lindquist E."/>
            <person name="Lucas S."/>
            <person name="Grigoriev I.V."/>
            <person name="Schmitt R."/>
            <person name="Kirk D."/>
            <person name="Rokhsar D.S."/>
        </authorList>
    </citation>
    <scope>NUCLEOTIDE SEQUENCE [LARGE SCALE GENOMIC DNA]</scope>
    <source>
        <strain evidence="5">f. Nagariensis / Eve</strain>
    </source>
</reference>
<protein>
    <recommendedName>
        <fullName evidence="6">Protein kinase domain-containing protein</fullName>
    </recommendedName>
</protein>
<feature type="region of interest" description="Disordered" evidence="2">
    <location>
        <begin position="357"/>
        <end position="389"/>
    </location>
</feature>
<keyword evidence="1" id="KW-0547">Nucleotide-binding</keyword>
<dbReference type="InterPro" id="IPR017441">
    <property type="entry name" value="Protein_kinase_ATP_BS"/>
</dbReference>
<sequence length="492" mass="53238">MLVFTLGCWQSAQAFTAGTSPPGGPETQLPSDVSNVKNGPEFVAAFANPSVRYLRISSPEVNVLFSDWGSGDFKPPLVLKRDIVIEGNPEMPYWPTINLRDAPGVVRMAHNVTMTVRHVFASGFRDNPTRAPGLDFLLPTLQGEIAYLLVGPAAGNISLCFPNDFQILDFGLLEQMGRPSMFPGRNEIRYNESQCWPQKTRVVDLAAEGADYDITRDMNTPNGLMIHLMNLTLFCDAVVDPKCLKKGEPLVCYLEARKKYLALRTLLLVVAGLLAVAGWRRCRQQRRGKVYEDSDGEGARCGAIPCRGDDDTKNVEPQKAAAPVIKRDEQTGVTFGEDHELHAVRHEQKLSAPAAAGLNAGKGADLPAREKSLDGGGTPKDAPGKKEPSQLLAAVADDEATEELKTIAPKNGDAVEDGSSGTEPPTVELLPVVLGKGGFGRVVEGLYGGRRVAVKLLASDVPFEVLQQQKADSMPNNFLKSFEQEMQACIAA</sequence>
<accession>D8TMV9</accession>
<keyword evidence="3" id="KW-0472">Membrane</keyword>
<dbReference type="RefSeq" id="XP_002947662.1">
    <property type="nucleotide sequence ID" value="XM_002947616.1"/>
</dbReference>
<dbReference type="KEGG" id="vcn:VOLCADRAFT_88027"/>
<keyword evidence="5" id="KW-1185">Reference proteome</keyword>
<feature type="transmembrane region" description="Helical" evidence="3">
    <location>
        <begin position="260"/>
        <end position="279"/>
    </location>
</feature>
<evidence type="ECO:0000256" key="1">
    <source>
        <dbReference type="PROSITE-ProRule" id="PRU10141"/>
    </source>
</evidence>
<feature type="binding site" evidence="1">
    <location>
        <position position="455"/>
    </location>
    <ligand>
        <name>ATP</name>
        <dbReference type="ChEBI" id="CHEBI:30616"/>
    </ligand>
</feature>
<dbReference type="PROSITE" id="PS00107">
    <property type="entry name" value="PROTEIN_KINASE_ATP"/>
    <property type="match status" value="1"/>
</dbReference>
<keyword evidence="1" id="KW-0067">ATP-binding</keyword>
<evidence type="ECO:0000256" key="2">
    <source>
        <dbReference type="SAM" id="MobiDB-lite"/>
    </source>
</evidence>
<keyword evidence="3" id="KW-1133">Transmembrane helix</keyword>
<keyword evidence="3" id="KW-0812">Transmembrane</keyword>
<organism evidence="5">
    <name type="scientific">Volvox carteri f. nagariensis</name>
    <dbReference type="NCBI Taxonomy" id="3068"/>
    <lineage>
        <taxon>Eukaryota</taxon>
        <taxon>Viridiplantae</taxon>
        <taxon>Chlorophyta</taxon>
        <taxon>core chlorophytes</taxon>
        <taxon>Chlorophyceae</taxon>
        <taxon>CS clade</taxon>
        <taxon>Chlamydomonadales</taxon>
        <taxon>Volvocaceae</taxon>
        <taxon>Volvox</taxon>
    </lineage>
</organism>
<dbReference type="GeneID" id="9620549"/>
<evidence type="ECO:0008006" key="6">
    <source>
        <dbReference type="Google" id="ProtNLM"/>
    </source>
</evidence>
<proteinExistence type="predicted"/>
<dbReference type="InParanoid" id="D8TMV9"/>
<evidence type="ECO:0000313" key="4">
    <source>
        <dbReference type="EMBL" id="EFJ51195.1"/>
    </source>
</evidence>
<dbReference type="Gene3D" id="3.30.200.20">
    <property type="entry name" value="Phosphorylase Kinase, domain 1"/>
    <property type="match status" value="1"/>
</dbReference>
<evidence type="ECO:0000313" key="5">
    <source>
        <dbReference type="Proteomes" id="UP000001058"/>
    </source>
</evidence>
<name>D8TMV9_VOLCA</name>
<dbReference type="OrthoDB" id="541550at2759"/>
<dbReference type="EMBL" id="GL378328">
    <property type="protein sequence ID" value="EFJ51195.1"/>
    <property type="molecule type" value="Genomic_DNA"/>
</dbReference>
<gene>
    <name evidence="4" type="ORF">VOLCADRAFT_88027</name>
</gene>
<evidence type="ECO:0000256" key="3">
    <source>
        <dbReference type="SAM" id="Phobius"/>
    </source>
</evidence>
<dbReference type="AlphaFoldDB" id="D8TMV9"/>